<protein>
    <submittedName>
        <fullName evidence="1">Uncharacterized protein</fullName>
    </submittedName>
</protein>
<name>A0AAN6SNP0_9PEZI</name>
<evidence type="ECO:0000313" key="1">
    <source>
        <dbReference type="EMBL" id="KAK4034349.1"/>
    </source>
</evidence>
<dbReference type="AlphaFoldDB" id="A0AAN6SNP0"/>
<proteinExistence type="predicted"/>
<gene>
    <name evidence="1" type="ORF">C8A01DRAFT_39174</name>
</gene>
<dbReference type="EMBL" id="MU854483">
    <property type="protein sequence ID" value="KAK4034349.1"/>
    <property type="molecule type" value="Genomic_DNA"/>
</dbReference>
<accession>A0AAN6SNP0</accession>
<sequence length="158" mass="17778">MSGRRAFSTAASKWKSLQWLNVTTSFTGSWGISLTEKYFDEAVKIKPQLKDKVALLRYARSNGNPHTTPGKLDPLHLSTKVGKHKDFSGSPLRLHIYPNGLIKPSEKDFPTLTAAPPSAAQLGEHAMWADEAYIAWWKEYQKARNEGRQVDESHEAKK</sequence>
<organism evidence="1 2">
    <name type="scientific">Parachaetomium inaequale</name>
    <dbReference type="NCBI Taxonomy" id="2588326"/>
    <lineage>
        <taxon>Eukaryota</taxon>
        <taxon>Fungi</taxon>
        <taxon>Dikarya</taxon>
        <taxon>Ascomycota</taxon>
        <taxon>Pezizomycotina</taxon>
        <taxon>Sordariomycetes</taxon>
        <taxon>Sordariomycetidae</taxon>
        <taxon>Sordariales</taxon>
        <taxon>Chaetomiaceae</taxon>
        <taxon>Parachaetomium</taxon>
    </lineage>
</organism>
<evidence type="ECO:0000313" key="2">
    <source>
        <dbReference type="Proteomes" id="UP001303115"/>
    </source>
</evidence>
<reference evidence="2" key="1">
    <citation type="journal article" date="2023" name="Mol. Phylogenet. Evol.">
        <title>Genome-scale phylogeny and comparative genomics of the fungal order Sordariales.</title>
        <authorList>
            <person name="Hensen N."/>
            <person name="Bonometti L."/>
            <person name="Westerberg I."/>
            <person name="Brannstrom I.O."/>
            <person name="Guillou S."/>
            <person name="Cros-Aarteil S."/>
            <person name="Calhoun S."/>
            <person name="Haridas S."/>
            <person name="Kuo A."/>
            <person name="Mondo S."/>
            <person name="Pangilinan J."/>
            <person name="Riley R."/>
            <person name="LaButti K."/>
            <person name="Andreopoulos B."/>
            <person name="Lipzen A."/>
            <person name="Chen C."/>
            <person name="Yan M."/>
            <person name="Daum C."/>
            <person name="Ng V."/>
            <person name="Clum A."/>
            <person name="Steindorff A."/>
            <person name="Ohm R.A."/>
            <person name="Martin F."/>
            <person name="Silar P."/>
            <person name="Natvig D.O."/>
            <person name="Lalanne C."/>
            <person name="Gautier V."/>
            <person name="Ament-Velasquez S.L."/>
            <person name="Kruys A."/>
            <person name="Hutchinson M.I."/>
            <person name="Powell A.J."/>
            <person name="Barry K."/>
            <person name="Miller A.N."/>
            <person name="Grigoriev I.V."/>
            <person name="Debuchy R."/>
            <person name="Gladieux P."/>
            <person name="Hiltunen Thoren M."/>
            <person name="Johannesson H."/>
        </authorList>
    </citation>
    <scope>NUCLEOTIDE SEQUENCE [LARGE SCALE GENOMIC DNA]</scope>
    <source>
        <strain evidence="2">CBS 284.82</strain>
    </source>
</reference>
<keyword evidence="2" id="KW-1185">Reference proteome</keyword>
<dbReference type="Proteomes" id="UP001303115">
    <property type="component" value="Unassembled WGS sequence"/>
</dbReference>
<comment type="caution">
    <text evidence="1">The sequence shown here is derived from an EMBL/GenBank/DDBJ whole genome shotgun (WGS) entry which is preliminary data.</text>
</comment>